<evidence type="ECO:0000256" key="1">
    <source>
        <dbReference type="SAM" id="Phobius"/>
    </source>
</evidence>
<dbReference type="HOGENOM" id="CLU_213487_0_0_1"/>
<dbReference type="OMA" id="WRHKWSK"/>
<evidence type="ECO:0000313" key="3">
    <source>
        <dbReference type="Proteomes" id="UP000002282"/>
    </source>
</evidence>
<gene>
    <name evidence="2" type="primary">Dyak\GE18548</name>
    <name evidence="2" type="synonym">dyak_GLEANR_2336</name>
    <name evidence="2" type="synonym">GE18548</name>
    <name evidence="2" type="ORF">Dyak_GE18548</name>
</gene>
<keyword evidence="1" id="KW-0812">Transmembrane</keyword>
<accession>B4P1L0</accession>
<organism evidence="2 3">
    <name type="scientific">Drosophila yakuba</name>
    <name type="common">Fruit fly</name>
    <dbReference type="NCBI Taxonomy" id="7245"/>
    <lineage>
        <taxon>Eukaryota</taxon>
        <taxon>Metazoa</taxon>
        <taxon>Ecdysozoa</taxon>
        <taxon>Arthropoda</taxon>
        <taxon>Hexapoda</taxon>
        <taxon>Insecta</taxon>
        <taxon>Pterygota</taxon>
        <taxon>Neoptera</taxon>
        <taxon>Endopterygota</taxon>
        <taxon>Diptera</taxon>
        <taxon>Brachycera</taxon>
        <taxon>Muscomorpha</taxon>
        <taxon>Ephydroidea</taxon>
        <taxon>Drosophilidae</taxon>
        <taxon>Drosophila</taxon>
        <taxon>Sophophora</taxon>
    </lineage>
</organism>
<sequence length="54" mass="6621">MSQQRRNLVKQLIKSANVVLVGLLVYNLWRHKWTKVNFNQQQQQQPQPQHQHRF</sequence>
<dbReference type="Proteomes" id="UP000002282">
    <property type="component" value="Chromosome 2L"/>
</dbReference>
<keyword evidence="1" id="KW-1133">Transmembrane helix</keyword>
<dbReference type="KEGG" id="dya:Dyak_GE18548"/>
<feature type="transmembrane region" description="Helical" evidence="1">
    <location>
        <begin position="12"/>
        <end position="29"/>
    </location>
</feature>
<dbReference type="AlphaFoldDB" id="B4P1L0"/>
<dbReference type="EMBL" id="CM000157">
    <property type="protein sequence ID" value="EDW88117.1"/>
    <property type="molecule type" value="Genomic_DNA"/>
</dbReference>
<name>B4P1L0_DROYA</name>
<reference evidence="2 3" key="1">
    <citation type="journal article" date="2007" name="Nature">
        <title>Evolution of genes and genomes on the Drosophila phylogeny.</title>
        <authorList>
            <consortium name="Drosophila 12 Genomes Consortium"/>
            <person name="Clark A.G."/>
            <person name="Eisen M.B."/>
            <person name="Smith D.R."/>
            <person name="Bergman C.M."/>
            <person name="Oliver B."/>
            <person name="Markow T.A."/>
            <person name="Kaufman T.C."/>
            <person name="Kellis M."/>
            <person name="Gelbart W."/>
            <person name="Iyer V.N."/>
            <person name="Pollard D.A."/>
            <person name="Sackton T.B."/>
            <person name="Larracuente A.M."/>
            <person name="Singh N.D."/>
            <person name="Abad J.P."/>
            <person name="Abt D.N."/>
            <person name="Adryan B."/>
            <person name="Aguade M."/>
            <person name="Akashi H."/>
            <person name="Anderson W.W."/>
            <person name="Aquadro C.F."/>
            <person name="Ardell D.H."/>
            <person name="Arguello R."/>
            <person name="Artieri C.G."/>
            <person name="Barbash D.A."/>
            <person name="Barker D."/>
            <person name="Barsanti P."/>
            <person name="Batterham P."/>
            <person name="Batzoglou S."/>
            <person name="Begun D."/>
            <person name="Bhutkar A."/>
            <person name="Blanco E."/>
            <person name="Bosak S.A."/>
            <person name="Bradley R.K."/>
            <person name="Brand A.D."/>
            <person name="Brent M.R."/>
            <person name="Brooks A.N."/>
            <person name="Brown R.H."/>
            <person name="Butlin R.K."/>
            <person name="Caggese C."/>
            <person name="Calvi B.R."/>
            <person name="Bernardo de Carvalho A."/>
            <person name="Caspi A."/>
            <person name="Castrezana S."/>
            <person name="Celniker S.E."/>
            <person name="Chang J.L."/>
            <person name="Chapple C."/>
            <person name="Chatterji S."/>
            <person name="Chinwalla A."/>
            <person name="Civetta A."/>
            <person name="Clifton S.W."/>
            <person name="Comeron J.M."/>
            <person name="Costello J.C."/>
            <person name="Coyne J.A."/>
            <person name="Daub J."/>
            <person name="David R.G."/>
            <person name="Delcher A.L."/>
            <person name="Delehaunty K."/>
            <person name="Do C.B."/>
            <person name="Ebling H."/>
            <person name="Edwards K."/>
            <person name="Eickbush T."/>
            <person name="Evans J.D."/>
            <person name="Filipski A."/>
            <person name="Findeiss S."/>
            <person name="Freyhult E."/>
            <person name="Fulton L."/>
            <person name="Fulton R."/>
            <person name="Garcia A.C."/>
            <person name="Gardiner A."/>
            <person name="Garfield D.A."/>
            <person name="Garvin B.E."/>
            <person name="Gibson G."/>
            <person name="Gilbert D."/>
            <person name="Gnerre S."/>
            <person name="Godfrey J."/>
            <person name="Good R."/>
            <person name="Gotea V."/>
            <person name="Gravely B."/>
            <person name="Greenberg A.J."/>
            <person name="Griffiths-Jones S."/>
            <person name="Gross S."/>
            <person name="Guigo R."/>
            <person name="Gustafson E.A."/>
            <person name="Haerty W."/>
            <person name="Hahn M.W."/>
            <person name="Halligan D.L."/>
            <person name="Halpern A.L."/>
            <person name="Halter G.M."/>
            <person name="Han M.V."/>
            <person name="Heger A."/>
            <person name="Hillier L."/>
            <person name="Hinrichs A.S."/>
            <person name="Holmes I."/>
            <person name="Hoskins R.A."/>
            <person name="Hubisz M.J."/>
            <person name="Hultmark D."/>
            <person name="Huntley M.A."/>
            <person name="Jaffe D.B."/>
            <person name="Jagadeeshan S."/>
            <person name="Jeck W.R."/>
            <person name="Johnson J."/>
            <person name="Jones C.D."/>
            <person name="Jordan W.C."/>
            <person name="Karpen G.H."/>
            <person name="Kataoka E."/>
            <person name="Keightley P.D."/>
            <person name="Kheradpour P."/>
            <person name="Kirkness E.F."/>
            <person name="Koerich L.B."/>
            <person name="Kristiansen K."/>
            <person name="Kudrna D."/>
            <person name="Kulathinal R.J."/>
            <person name="Kumar S."/>
            <person name="Kwok R."/>
            <person name="Lander E."/>
            <person name="Langley C.H."/>
            <person name="Lapoint R."/>
            <person name="Lazzaro B.P."/>
            <person name="Lee S.J."/>
            <person name="Levesque L."/>
            <person name="Li R."/>
            <person name="Lin C.F."/>
            <person name="Lin M.F."/>
            <person name="Lindblad-Toh K."/>
            <person name="Llopart A."/>
            <person name="Long M."/>
            <person name="Low L."/>
            <person name="Lozovsky E."/>
            <person name="Lu J."/>
            <person name="Luo M."/>
            <person name="Machado C.A."/>
            <person name="Makalowski W."/>
            <person name="Marzo M."/>
            <person name="Matsuda M."/>
            <person name="Matzkin L."/>
            <person name="McAllister B."/>
            <person name="McBride C.S."/>
            <person name="McKernan B."/>
            <person name="McKernan K."/>
            <person name="Mendez-Lago M."/>
            <person name="Minx P."/>
            <person name="Mollenhauer M.U."/>
            <person name="Montooth K."/>
            <person name="Mount S.M."/>
            <person name="Mu X."/>
            <person name="Myers E."/>
            <person name="Negre B."/>
            <person name="Newfeld S."/>
            <person name="Nielsen R."/>
            <person name="Noor M.A."/>
            <person name="O'Grady P."/>
            <person name="Pachter L."/>
            <person name="Papaceit M."/>
            <person name="Parisi M.J."/>
            <person name="Parisi M."/>
            <person name="Parts L."/>
            <person name="Pedersen J.S."/>
            <person name="Pesole G."/>
            <person name="Phillippy A.M."/>
            <person name="Ponting C.P."/>
            <person name="Pop M."/>
            <person name="Porcelli D."/>
            <person name="Powell J.R."/>
            <person name="Prohaska S."/>
            <person name="Pruitt K."/>
            <person name="Puig M."/>
            <person name="Quesneville H."/>
            <person name="Ram K.R."/>
            <person name="Rand D."/>
            <person name="Rasmussen M.D."/>
            <person name="Reed L.K."/>
            <person name="Reenan R."/>
            <person name="Reily A."/>
            <person name="Remington K.A."/>
            <person name="Rieger T.T."/>
            <person name="Ritchie M.G."/>
            <person name="Robin C."/>
            <person name="Rogers Y.H."/>
            <person name="Rohde C."/>
            <person name="Rozas J."/>
            <person name="Rubenfield M.J."/>
            <person name="Ruiz A."/>
            <person name="Russo S."/>
            <person name="Salzberg S.L."/>
            <person name="Sanchez-Gracia A."/>
            <person name="Saranga D.J."/>
            <person name="Sato H."/>
            <person name="Schaeffer S.W."/>
            <person name="Schatz M.C."/>
            <person name="Schlenke T."/>
            <person name="Schwartz R."/>
            <person name="Segarra C."/>
            <person name="Singh R.S."/>
            <person name="Sirot L."/>
            <person name="Sirota M."/>
            <person name="Sisneros N.B."/>
            <person name="Smith C.D."/>
            <person name="Smith T.F."/>
            <person name="Spieth J."/>
            <person name="Stage D.E."/>
            <person name="Stark A."/>
            <person name="Stephan W."/>
            <person name="Strausberg R.L."/>
            <person name="Strempel S."/>
            <person name="Sturgill D."/>
            <person name="Sutton G."/>
            <person name="Sutton G.G."/>
            <person name="Tao W."/>
            <person name="Teichmann S."/>
            <person name="Tobari Y.N."/>
            <person name="Tomimura Y."/>
            <person name="Tsolas J.M."/>
            <person name="Valente V.L."/>
            <person name="Venter E."/>
            <person name="Venter J.C."/>
            <person name="Vicario S."/>
            <person name="Vieira F.G."/>
            <person name="Vilella A.J."/>
            <person name="Villasante A."/>
            <person name="Walenz B."/>
            <person name="Wang J."/>
            <person name="Wasserman M."/>
            <person name="Watts T."/>
            <person name="Wilson D."/>
            <person name="Wilson R.K."/>
            <person name="Wing R.A."/>
            <person name="Wolfner M.F."/>
            <person name="Wong A."/>
            <person name="Wong G.K."/>
            <person name="Wu C.I."/>
            <person name="Wu G."/>
            <person name="Yamamoto D."/>
            <person name="Yang H.P."/>
            <person name="Yang S.P."/>
            <person name="Yorke J.A."/>
            <person name="Yoshida K."/>
            <person name="Zdobnov E."/>
            <person name="Zhang P."/>
            <person name="Zhang Y."/>
            <person name="Zimin A.V."/>
            <person name="Baldwin J."/>
            <person name="Abdouelleil A."/>
            <person name="Abdulkadir J."/>
            <person name="Abebe A."/>
            <person name="Abera B."/>
            <person name="Abreu J."/>
            <person name="Acer S.C."/>
            <person name="Aftuck L."/>
            <person name="Alexander A."/>
            <person name="An P."/>
            <person name="Anderson E."/>
            <person name="Anderson S."/>
            <person name="Arachi H."/>
            <person name="Azer M."/>
            <person name="Bachantsang P."/>
            <person name="Barry A."/>
            <person name="Bayul T."/>
            <person name="Berlin A."/>
            <person name="Bessette D."/>
            <person name="Bloom T."/>
            <person name="Blye J."/>
            <person name="Boguslavskiy L."/>
            <person name="Bonnet C."/>
            <person name="Boukhgalter B."/>
            <person name="Bourzgui I."/>
            <person name="Brown A."/>
            <person name="Cahill P."/>
            <person name="Channer S."/>
            <person name="Cheshatsang Y."/>
            <person name="Chuda L."/>
            <person name="Citroen M."/>
            <person name="Collymore A."/>
            <person name="Cooke P."/>
            <person name="Costello M."/>
            <person name="D'Aco K."/>
            <person name="Daza R."/>
            <person name="De Haan G."/>
            <person name="DeGray S."/>
            <person name="DeMaso C."/>
            <person name="Dhargay N."/>
            <person name="Dooley K."/>
            <person name="Dooley E."/>
            <person name="Doricent M."/>
            <person name="Dorje P."/>
            <person name="Dorjee K."/>
            <person name="Dupes A."/>
            <person name="Elong R."/>
            <person name="Falk J."/>
            <person name="Farina A."/>
            <person name="Faro S."/>
            <person name="Ferguson D."/>
            <person name="Fisher S."/>
            <person name="Foley C.D."/>
            <person name="Franke A."/>
            <person name="Friedrich D."/>
            <person name="Gadbois L."/>
            <person name="Gearin G."/>
            <person name="Gearin C.R."/>
            <person name="Giannoukos G."/>
            <person name="Goode T."/>
            <person name="Graham J."/>
            <person name="Grandbois E."/>
            <person name="Grewal S."/>
            <person name="Gyaltsen K."/>
            <person name="Hafez N."/>
            <person name="Hagos B."/>
            <person name="Hall J."/>
            <person name="Henson C."/>
            <person name="Hollinger A."/>
            <person name="Honan T."/>
            <person name="Huard M.D."/>
            <person name="Hughes L."/>
            <person name="Hurhula B."/>
            <person name="Husby M.E."/>
            <person name="Kamat A."/>
            <person name="Kanga B."/>
            <person name="Kashin S."/>
            <person name="Khazanovich D."/>
            <person name="Kisner P."/>
            <person name="Lance K."/>
            <person name="Lara M."/>
            <person name="Lee W."/>
            <person name="Lennon N."/>
            <person name="Letendre F."/>
            <person name="LeVine R."/>
            <person name="Lipovsky A."/>
            <person name="Liu X."/>
            <person name="Liu J."/>
            <person name="Liu S."/>
            <person name="Lokyitsang T."/>
            <person name="Lokyitsang Y."/>
            <person name="Lubonja R."/>
            <person name="Lui A."/>
            <person name="MacDonald P."/>
            <person name="Magnisalis V."/>
            <person name="Maru K."/>
            <person name="Matthews C."/>
            <person name="McCusker W."/>
            <person name="McDonough S."/>
            <person name="Mehta T."/>
            <person name="Meldrim J."/>
            <person name="Meneus L."/>
            <person name="Mihai O."/>
            <person name="Mihalev A."/>
            <person name="Mihova T."/>
            <person name="Mittelman R."/>
            <person name="Mlenga V."/>
            <person name="Montmayeur A."/>
            <person name="Mulrain L."/>
            <person name="Navidi A."/>
            <person name="Naylor J."/>
            <person name="Negash T."/>
            <person name="Nguyen T."/>
            <person name="Nguyen N."/>
            <person name="Nicol R."/>
            <person name="Norbu C."/>
            <person name="Norbu N."/>
            <person name="Novod N."/>
            <person name="O'Neill B."/>
            <person name="Osman S."/>
            <person name="Markiewicz E."/>
            <person name="Oyono O.L."/>
            <person name="Patti C."/>
            <person name="Phunkhang P."/>
            <person name="Pierre F."/>
            <person name="Priest M."/>
            <person name="Raghuraman S."/>
            <person name="Rege F."/>
            <person name="Reyes R."/>
            <person name="Rise C."/>
            <person name="Rogov P."/>
            <person name="Ross K."/>
            <person name="Ryan E."/>
            <person name="Settipalli S."/>
            <person name="Shea T."/>
            <person name="Sherpa N."/>
            <person name="Shi L."/>
            <person name="Shih D."/>
            <person name="Sparrow T."/>
            <person name="Spaulding J."/>
            <person name="Stalker J."/>
            <person name="Stange-Thomann N."/>
            <person name="Stavropoulos S."/>
            <person name="Stone C."/>
            <person name="Strader C."/>
            <person name="Tesfaye S."/>
            <person name="Thomson T."/>
            <person name="Thoulutsang Y."/>
            <person name="Thoulutsang D."/>
            <person name="Topham K."/>
            <person name="Topping I."/>
            <person name="Tsamla T."/>
            <person name="Vassiliev H."/>
            <person name="Vo A."/>
            <person name="Wangchuk T."/>
            <person name="Wangdi T."/>
            <person name="Weiand M."/>
            <person name="Wilkinson J."/>
            <person name="Wilson A."/>
            <person name="Yadav S."/>
            <person name="Young G."/>
            <person name="Yu Q."/>
            <person name="Zembek L."/>
            <person name="Zhong D."/>
            <person name="Zimmer A."/>
            <person name="Zwirko Z."/>
            <person name="Jaffe D.B."/>
            <person name="Alvarez P."/>
            <person name="Brockman W."/>
            <person name="Butler J."/>
            <person name="Chin C."/>
            <person name="Gnerre S."/>
            <person name="Grabherr M."/>
            <person name="Kleber M."/>
            <person name="Mauceli E."/>
            <person name="MacCallum I."/>
        </authorList>
    </citation>
    <scope>NUCLEOTIDE SEQUENCE [LARGE SCALE GENOMIC DNA]</scope>
    <source>
        <strain evidence="3">Tai18E2 / Tucson 14021-0261.01</strain>
    </source>
</reference>
<keyword evidence="3" id="KW-1185">Reference proteome</keyword>
<evidence type="ECO:0000313" key="2">
    <source>
        <dbReference type="EMBL" id="EDW88117.1"/>
    </source>
</evidence>
<reference evidence="2 3" key="2">
    <citation type="journal article" date="2007" name="PLoS Biol.">
        <title>Principles of genome evolution in the Drosophila melanogaster species group.</title>
        <authorList>
            <person name="Ranz J.M."/>
            <person name="Maurin D."/>
            <person name="Chan Y.S."/>
            <person name="von Grotthuss M."/>
            <person name="Hillier L.W."/>
            <person name="Roote J."/>
            <person name="Ashburner M."/>
            <person name="Bergman C.M."/>
        </authorList>
    </citation>
    <scope>NUCLEOTIDE SEQUENCE [LARGE SCALE GENOMIC DNA]</scope>
    <source>
        <strain evidence="3">Tai18E2 / Tucson 14021-0261.01</strain>
    </source>
</reference>
<proteinExistence type="predicted"/>
<protein>
    <submittedName>
        <fullName evidence="2">Uncharacterized protein</fullName>
    </submittedName>
</protein>
<keyword evidence="1" id="KW-0472">Membrane</keyword>